<keyword evidence="1" id="KW-0732">Signal</keyword>
<feature type="chain" id="PRO_5022727439" evidence="1">
    <location>
        <begin position="17"/>
        <end position="129"/>
    </location>
</feature>
<dbReference type="RefSeq" id="WP_148377227.1">
    <property type="nucleotide sequence ID" value="NZ_VSIY01000004.1"/>
</dbReference>
<feature type="signal peptide" evidence="1">
    <location>
        <begin position="1"/>
        <end position="16"/>
    </location>
</feature>
<organism evidence="2 3">
    <name type="scientific">Maritimibacter fusiformis</name>
    <dbReference type="NCBI Taxonomy" id="2603819"/>
    <lineage>
        <taxon>Bacteria</taxon>
        <taxon>Pseudomonadati</taxon>
        <taxon>Pseudomonadota</taxon>
        <taxon>Alphaproteobacteria</taxon>
        <taxon>Rhodobacterales</taxon>
        <taxon>Roseobacteraceae</taxon>
        <taxon>Maritimibacter</taxon>
    </lineage>
</organism>
<sequence length="129" mass="14184">MRVLALFMLLAAPATAQEAMSAAEFEAYTTGKTLLYGVLGEVYGGEDYLPNRRVRWSFLDGQCQDGVWYEDDGEICFVYDDHPDPVCWLFFETPSGLMAELTSGEGSQVLYETGEADGPLHCLGPEIGV</sequence>
<protein>
    <submittedName>
        <fullName evidence="2">Uncharacterized protein</fullName>
    </submittedName>
</protein>
<evidence type="ECO:0000313" key="2">
    <source>
        <dbReference type="EMBL" id="TYB82464.1"/>
    </source>
</evidence>
<evidence type="ECO:0000313" key="3">
    <source>
        <dbReference type="Proteomes" id="UP000322080"/>
    </source>
</evidence>
<comment type="caution">
    <text evidence="2">The sequence shown here is derived from an EMBL/GenBank/DDBJ whole genome shotgun (WGS) entry which is preliminary data.</text>
</comment>
<gene>
    <name evidence="2" type="ORF">FVF75_07040</name>
</gene>
<keyword evidence="3" id="KW-1185">Reference proteome</keyword>
<evidence type="ECO:0000256" key="1">
    <source>
        <dbReference type="SAM" id="SignalP"/>
    </source>
</evidence>
<name>A0A5D0RPF5_9RHOB</name>
<dbReference type="Proteomes" id="UP000322080">
    <property type="component" value="Unassembled WGS sequence"/>
</dbReference>
<dbReference type="AlphaFoldDB" id="A0A5D0RPF5"/>
<accession>A0A5D0RPF5</accession>
<dbReference type="EMBL" id="VSIY01000004">
    <property type="protein sequence ID" value="TYB82464.1"/>
    <property type="molecule type" value="Genomic_DNA"/>
</dbReference>
<reference evidence="2 3" key="1">
    <citation type="submission" date="2019-08" db="EMBL/GenBank/DDBJ databases">
        <title>Identification of a novel species of the genus Boseongicola.</title>
        <authorList>
            <person name="Zhang X.-Q."/>
        </authorList>
    </citation>
    <scope>NUCLEOTIDE SEQUENCE [LARGE SCALE GENOMIC DNA]</scope>
    <source>
        <strain evidence="2 3">HY14</strain>
    </source>
</reference>
<proteinExistence type="predicted"/>